<evidence type="ECO:0000313" key="7">
    <source>
        <dbReference type="Proteomes" id="UP000614469"/>
    </source>
</evidence>
<accession>A0A8J6TH43</accession>
<evidence type="ECO:0000256" key="3">
    <source>
        <dbReference type="SAM" id="Coils"/>
    </source>
</evidence>
<feature type="coiled-coil region" evidence="3">
    <location>
        <begin position="152"/>
        <end position="179"/>
    </location>
</feature>
<sequence length="377" mass="41323">ANAALNSAHAAQATAQAGLDAAKVQYNLALDTALTADEINRTTDWRIAAPGRFDQPAWYFTQAEQFAAAQYEVDDAEADLAAAQNAFSELALDADSTDFLAAEIKLANARATYLVARDVYSRSQATSDHNLNKSDPNYDKRDNQDDDIDEVIDAAIDVLDQSKRMLDTAEQEYKELLGREASREVLKERAKLAVAHERYNLALDYLRSLQTGVFSPMVSVAKSNVAQAEAALGQSEKAVEQARAEITLLETQMKKLVTRAPINGVVLTRSIEIGEILQPGLAAMTIAPLDELTVVVYIPEDRYGEVNLGDSATLMVDSFPEKSFAATVIRIADQAEYTPRNVQTKEERQTTVYAVKLSVNNKDGKLKPGMPTDLIFE</sequence>
<reference evidence="6 7" key="1">
    <citation type="submission" date="2020-08" db="EMBL/GenBank/DDBJ databases">
        <title>Bridging the membrane lipid divide: bacteria of the FCB group superphylum have the potential to synthesize archaeal ether lipids.</title>
        <authorList>
            <person name="Villanueva L."/>
            <person name="Von Meijenfeldt F.A.B."/>
            <person name="Westbye A.B."/>
            <person name="Yadav S."/>
            <person name="Hopmans E.C."/>
            <person name="Dutilh B.E."/>
            <person name="Sinninghe Damste J.S."/>
        </authorList>
    </citation>
    <scope>NUCLEOTIDE SEQUENCE [LARGE SCALE GENOMIC DNA]</scope>
    <source>
        <strain evidence="6">NIOZ-UU36</strain>
    </source>
</reference>
<evidence type="ECO:0000259" key="5">
    <source>
        <dbReference type="Pfam" id="PF25954"/>
    </source>
</evidence>
<feature type="non-terminal residue" evidence="6">
    <location>
        <position position="1"/>
    </location>
</feature>
<feature type="coiled-coil region" evidence="3">
    <location>
        <begin position="66"/>
        <end position="93"/>
    </location>
</feature>
<proteinExistence type="predicted"/>
<dbReference type="AlphaFoldDB" id="A0A8J6TH43"/>
<dbReference type="PANTHER" id="PTHR32347:SF23">
    <property type="entry name" value="BLL5650 PROTEIN"/>
    <property type="match status" value="1"/>
</dbReference>
<dbReference type="InterPro" id="IPR058792">
    <property type="entry name" value="Beta-barrel_RND_2"/>
</dbReference>
<dbReference type="EMBL" id="JACNJN010000178">
    <property type="protein sequence ID" value="MBC8336613.1"/>
    <property type="molecule type" value="Genomic_DNA"/>
</dbReference>
<gene>
    <name evidence="6" type="ORF">H8E29_15230</name>
</gene>
<dbReference type="Proteomes" id="UP000614469">
    <property type="component" value="Unassembled WGS sequence"/>
</dbReference>
<evidence type="ECO:0000256" key="1">
    <source>
        <dbReference type="ARBA" id="ARBA00004196"/>
    </source>
</evidence>
<keyword evidence="2 3" id="KW-0175">Coiled coil</keyword>
<comment type="caution">
    <text evidence="6">The sequence shown here is derived from an EMBL/GenBank/DDBJ whole genome shotgun (WGS) entry which is preliminary data.</text>
</comment>
<feature type="coiled-coil region" evidence="3">
    <location>
        <begin position="225"/>
        <end position="259"/>
    </location>
</feature>
<dbReference type="GO" id="GO:0030313">
    <property type="term" value="C:cell envelope"/>
    <property type="evidence" value="ECO:0007669"/>
    <property type="project" value="UniProtKB-SubCell"/>
</dbReference>
<dbReference type="SUPFAM" id="SSF111369">
    <property type="entry name" value="HlyD-like secretion proteins"/>
    <property type="match status" value="1"/>
</dbReference>
<feature type="region of interest" description="Disordered" evidence="4">
    <location>
        <begin position="125"/>
        <end position="146"/>
    </location>
</feature>
<dbReference type="InterPro" id="IPR050465">
    <property type="entry name" value="UPF0194_transport"/>
</dbReference>
<dbReference type="Gene3D" id="2.40.30.170">
    <property type="match status" value="1"/>
</dbReference>
<evidence type="ECO:0000313" key="6">
    <source>
        <dbReference type="EMBL" id="MBC8336613.1"/>
    </source>
</evidence>
<protein>
    <submittedName>
        <fullName evidence="6">Efflux RND transporter periplasmic adaptor subunit</fullName>
    </submittedName>
</protein>
<evidence type="ECO:0000256" key="4">
    <source>
        <dbReference type="SAM" id="MobiDB-lite"/>
    </source>
</evidence>
<comment type="subcellular location">
    <subcellularLocation>
        <location evidence="1">Cell envelope</location>
    </subcellularLocation>
</comment>
<feature type="domain" description="CusB-like beta-barrel" evidence="5">
    <location>
        <begin position="294"/>
        <end position="372"/>
    </location>
</feature>
<evidence type="ECO:0000256" key="2">
    <source>
        <dbReference type="ARBA" id="ARBA00023054"/>
    </source>
</evidence>
<dbReference type="Pfam" id="PF25954">
    <property type="entry name" value="Beta-barrel_RND_2"/>
    <property type="match status" value="1"/>
</dbReference>
<feature type="compositionally biased region" description="Basic and acidic residues" evidence="4">
    <location>
        <begin position="130"/>
        <end position="143"/>
    </location>
</feature>
<name>A0A8J6TH43_9CHLR</name>
<organism evidence="6 7">
    <name type="scientific">Candidatus Desulfolinea nitratireducens</name>
    <dbReference type="NCBI Taxonomy" id="2841698"/>
    <lineage>
        <taxon>Bacteria</taxon>
        <taxon>Bacillati</taxon>
        <taxon>Chloroflexota</taxon>
        <taxon>Anaerolineae</taxon>
        <taxon>Anaerolineales</taxon>
        <taxon>Anaerolineales incertae sedis</taxon>
        <taxon>Candidatus Desulfolinea</taxon>
    </lineage>
</organism>
<dbReference type="PANTHER" id="PTHR32347">
    <property type="entry name" value="EFFLUX SYSTEM COMPONENT YKNX-RELATED"/>
    <property type="match status" value="1"/>
</dbReference>